<proteinExistence type="predicted"/>
<organism evidence="2 3">
    <name type="scientific">Gossypium lobatum</name>
    <dbReference type="NCBI Taxonomy" id="34289"/>
    <lineage>
        <taxon>Eukaryota</taxon>
        <taxon>Viridiplantae</taxon>
        <taxon>Streptophyta</taxon>
        <taxon>Embryophyta</taxon>
        <taxon>Tracheophyta</taxon>
        <taxon>Spermatophyta</taxon>
        <taxon>Magnoliopsida</taxon>
        <taxon>eudicotyledons</taxon>
        <taxon>Gunneridae</taxon>
        <taxon>Pentapetalae</taxon>
        <taxon>rosids</taxon>
        <taxon>malvids</taxon>
        <taxon>Malvales</taxon>
        <taxon>Malvaceae</taxon>
        <taxon>Malvoideae</taxon>
        <taxon>Gossypium</taxon>
    </lineage>
</organism>
<accession>A0A7J8N8Q8</accession>
<name>A0A7J8N8Q8_9ROSI</name>
<reference evidence="2 3" key="1">
    <citation type="journal article" date="2019" name="Genome Biol. Evol.">
        <title>Insights into the evolution of the New World diploid cottons (Gossypium, subgenus Houzingenia) based on genome sequencing.</title>
        <authorList>
            <person name="Grover C.E."/>
            <person name="Arick M.A. 2nd"/>
            <person name="Thrash A."/>
            <person name="Conover J.L."/>
            <person name="Sanders W.S."/>
            <person name="Peterson D.G."/>
            <person name="Frelichowski J.E."/>
            <person name="Scheffler J.A."/>
            <person name="Scheffler B.E."/>
            <person name="Wendel J.F."/>
        </authorList>
    </citation>
    <scope>NUCLEOTIDE SEQUENCE [LARGE SCALE GENOMIC DNA]</scope>
    <source>
        <strain evidence="2">157</strain>
        <tissue evidence="2">Leaf</tissue>
    </source>
</reference>
<dbReference type="Proteomes" id="UP000593572">
    <property type="component" value="Unassembled WGS sequence"/>
</dbReference>
<sequence length="55" mass="6508">MCLFRSFWPRHLLYCLYNFSMFQRSLTHPGNGFNDGQDHNFGNTPQNQLGVERQS</sequence>
<dbReference type="EMBL" id="JABEZX010000013">
    <property type="protein sequence ID" value="MBA0573296.1"/>
    <property type="molecule type" value="Genomic_DNA"/>
</dbReference>
<evidence type="ECO:0000313" key="3">
    <source>
        <dbReference type="Proteomes" id="UP000593572"/>
    </source>
</evidence>
<protein>
    <submittedName>
        <fullName evidence="2">Uncharacterized protein</fullName>
    </submittedName>
</protein>
<feature type="region of interest" description="Disordered" evidence="1">
    <location>
        <begin position="33"/>
        <end position="55"/>
    </location>
</feature>
<gene>
    <name evidence="2" type="ORF">Golob_000576</name>
</gene>
<feature type="compositionally biased region" description="Polar residues" evidence="1">
    <location>
        <begin position="40"/>
        <end position="49"/>
    </location>
</feature>
<comment type="caution">
    <text evidence="2">The sequence shown here is derived from an EMBL/GenBank/DDBJ whole genome shotgun (WGS) entry which is preliminary data.</text>
</comment>
<dbReference type="AlphaFoldDB" id="A0A7J8N8Q8"/>
<evidence type="ECO:0000313" key="2">
    <source>
        <dbReference type="EMBL" id="MBA0573296.1"/>
    </source>
</evidence>
<keyword evidence="3" id="KW-1185">Reference proteome</keyword>
<evidence type="ECO:0000256" key="1">
    <source>
        <dbReference type="SAM" id="MobiDB-lite"/>
    </source>
</evidence>